<gene>
    <name evidence="10" type="ORF">CYBJADRAFT_167642</name>
</gene>
<comment type="subcellular location">
    <subcellularLocation>
        <location evidence="1">Membrane</location>
    </subcellularLocation>
</comment>
<dbReference type="OrthoDB" id="15356at2759"/>
<evidence type="ECO:0000313" key="11">
    <source>
        <dbReference type="Proteomes" id="UP000094389"/>
    </source>
</evidence>
<comment type="similarity">
    <text evidence="7">Belongs to the YOS1 family.</text>
</comment>
<evidence type="ECO:0000256" key="1">
    <source>
        <dbReference type="ARBA" id="ARBA00004370"/>
    </source>
</evidence>
<proteinExistence type="inferred from homology"/>
<dbReference type="GO" id="GO:0006888">
    <property type="term" value="P:endoplasmic reticulum to Golgi vesicle-mediated transport"/>
    <property type="evidence" value="ECO:0007669"/>
    <property type="project" value="TreeGrafter"/>
</dbReference>
<evidence type="ECO:0000256" key="5">
    <source>
        <dbReference type="ARBA" id="ARBA00022989"/>
    </source>
</evidence>
<keyword evidence="4" id="KW-0653">Protein transport</keyword>
<dbReference type="Proteomes" id="UP000094389">
    <property type="component" value="Unassembled WGS sequence"/>
</dbReference>
<dbReference type="OMA" id="VQTVMRM"/>
<dbReference type="GO" id="GO:0030134">
    <property type="term" value="C:COPII-coated ER to Golgi transport vesicle"/>
    <property type="evidence" value="ECO:0007669"/>
    <property type="project" value="TreeGrafter"/>
</dbReference>
<keyword evidence="11" id="KW-1185">Reference proteome</keyword>
<protein>
    <submittedName>
        <fullName evidence="10">Yos1-like protein</fullName>
    </submittedName>
</protein>
<evidence type="ECO:0000256" key="9">
    <source>
        <dbReference type="SAM" id="SignalP"/>
    </source>
</evidence>
<dbReference type="STRING" id="983966.A0A1E4S2A6"/>
<evidence type="ECO:0000256" key="3">
    <source>
        <dbReference type="ARBA" id="ARBA00022692"/>
    </source>
</evidence>
<dbReference type="EMBL" id="KV453930">
    <property type="protein sequence ID" value="ODV73611.1"/>
    <property type="molecule type" value="Genomic_DNA"/>
</dbReference>
<evidence type="ECO:0000256" key="8">
    <source>
        <dbReference type="SAM" id="Phobius"/>
    </source>
</evidence>
<dbReference type="InterPro" id="IPR013880">
    <property type="entry name" value="Yos1"/>
</dbReference>
<sequence length="80" mass="8951">MFGLGRLFYVILLLVNAVAVLNEERFLNRLGFLNSQPAFGQPETTALSRLMNIVSSVQTVMRMPLIIVNVVVILYELILG</sequence>
<keyword evidence="5 8" id="KW-1133">Transmembrane helix</keyword>
<feature type="transmembrane region" description="Helical" evidence="8">
    <location>
        <begin position="60"/>
        <end position="79"/>
    </location>
</feature>
<organism evidence="10 11">
    <name type="scientific">Cyberlindnera jadinii (strain ATCC 18201 / CBS 1600 / BCRC 20928 / JCM 3617 / NBRC 0987 / NRRL Y-1542)</name>
    <name type="common">Torula yeast</name>
    <name type="synonym">Candida utilis</name>
    <dbReference type="NCBI Taxonomy" id="983966"/>
    <lineage>
        <taxon>Eukaryota</taxon>
        <taxon>Fungi</taxon>
        <taxon>Dikarya</taxon>
        <taxon>Ascomycota</taxon>
        <taxon>Saccharomycotina</taxon>
        <taxon>Saccharomycetes</taxon>
        <taxon>Phaffomycetales</taxon>
        <taxon>Phaffomycetaceae</taxon>
        <taxon>Cyberlindnera</taxon>
    </lineage>
</organism>
<reference evidence="10 11" key="1">
    <citation type="journal article" date="2016" name="Proc. Natl. Acad. Sci. U.S.A.">
        <title>Comparative genomics of biotechnologically important yeasts.</title>
        <authorList>
            <person name="Riley R."/>
            <person name="Haridas S."/>
            <person name="Wolfe K.H."/>
            <person name="Lopes M.R."/>
            <person name="Hittinger C.T."/>
            <person name="Goeker M."/>
            <person name="Salamov A.A."/>
            <person name="Wisecaver J.H."/>
            <person name="Long T.M."/>
            <person name="Calvey C.H."/>
            <person name="Aerts A.L."/>
            <person name="Barry K.W."/>
            <person name="Choi C."/>
            <person name="Clum A."/>
            <person name="Coughlan A.Y."/>
            <person name="Deshpande S."/>
            <person name="Douglass A.P."/>
            <person name="Hanson S.J."/>
            <person name="Klenk H.-P."/>
            <person name="LaButti K.M."/>
            <person name="Lapidus A."/>
            <person name="Lindquist E.A."/>
            <person name="Lipzen A.M."/>
            <person name="Meier-Kolthoff J.P."/>
            <person name="Ohm R.A."/>
            <person name="Otillar R.P."/>
            <person name="Pangilinan J.L."/>
            <person name="Peng Y."/>
            <person name="Rokas A."/>
            <person name="Rosa C.A."/>
            <person name="Scheuner C."/>
            <person name="Sibirny A.A."/>
            <person name="Slot J.C."/>
            <person name="Stielow J.B."/>
            <person name="Sun H."/>
            <person name="Kurtzman C.P."/>
            <person name="Blackwell M."/>
            <person name="Grigoriev I.V."/>
            <person name="Jeffries T.W."/>
        </authorList>
    </citation>
    <scope>NUCLEOTIDE SEQUENCE [LARGE SCALE GENOMIC DNA]</scope>
    <source>
        <strain evidence="11">ATCC 18201 / CBS 1600 / BCRC 20928 / JCM 3617 / NBRC 0987 / NRRL Y-1542</strain>
    </source>
</reference>
<evidence type="ECO:0000256" key="4">
    <source>
        <dbReference type="ARBA" id="ARBA00022927"/>
    </source>
</evidence>
<dbReference type="GeneID" id="30989406"/>
<accession>A0A1E4S2A6</accession>
<feature type="signal peptide" evidence="9">
    <location>
        <begin position="1"/>
        <end position="19"/>
    </location>
</feature>
<keyword evidence="3 8" id="KW-0812">Transmembrane</keyword>
<dbReference type="GO" id="GO:0000139">
    <property type="term" value="C:Golgi membrane"/>
    <property type="evidence" value="ECO:0007669"/>
    <property type="project" value="TreeGrafter"/>
</dbReference>
<name>A0A1E4S2A6_CYBJN</name>
<dbReference type="RefSeq" id="XP_020070650.1">
    <property type="nucleotide sequence ID" value="XM_020215010.1"/>
</dbReference>
<dbReference type="PANTHER" id="PTHR15858">
    <property type="entry name" value="IMMEDIATE EARLY RESPONSE 3-INTERACTING PROTEIN 1"/>
    <property type="match status" value="1"/>
</dbReference>
<evidence type="ECO:0000256" key="7">
    <source>
        <dbReference type="ARBA" id="ARBA00024203"/>
    </source>
</evidence>
<dbReference type="Pfam" id="PF08571">
    <property type="entry name" value="Yos1"/>
    <property type="match status" value="1"/>
</dbReference>
<dbReference type="PANTHER" id="PTHR15858:SF0">
    <property type="entry name" value="IMMEDIATE EARLY RESPONSE 3-INTERACTING PROTEIN 1"/>
    <property type="match status" value="1"/>
</dbReference>
<evidence type="ECO:0000256" key="2">
    <source>
        <dbReference type="ARBA" id="ARBA00022448"/>
    </source>
</evidence>
<evidence type="ECO:0000313" key="10">
    <source>
        <dbReference type="EMBL" id="ODV73611.1"/>
    </source>
</evidence>
<dbReference type="GO" id="GO:0015031">
    <property type="term" value="P:protein transport"/>
    <property type="evidence" value="ECO:0007669"/>
    <property type="project" value="UniProtKB-KW"/>
</dbReference>
<evidence type="ECO:0000256" key="6">
    <source>
        <dbReference type="ARBA" id="ARBA00023136"/>
    </source>
</evidence>
<keyword evidence="2" id="KW-0813">Transport</keyword>
<feature type="chain" id="PRO_5009162594" evidence="9">
    <location>
        <begin position="20"/>
        <end position="80"/>
    </location>
</feature>
<keyword evidence="6 8" id="KW-0472">Membrane</keyword>
<dbReference type="AlphaFoldDB" id="A0A1E4S2A6"/>
<dbReference type="GO" id="GO:0005789">
    <property type="term" value="C:endoplasmic reticulum membrane"/>
    <property type="evidence" value="ECO:0007669"/>
    <property type="project" value="TreeGrafter"/>
</dbReference>
<keyword evidence="9" id="KW-0732">Signal</keyword>